<dbReference type="EMBL" id="JXTB01000471">
    <property type="protein sequence ID" value="PON39239.1"/>
    <property type="molecule type" value="Genomic_DNA"/>
</dbReference>
<proteinExistence type="predicted"/>
<dbReference type="Gene3D" id="1.10.510.10">
    <property type="entry name" value="Transferase(Phosphotransferase) domain 1"/>
    <property type="match status" value="1"/>
</dbReference>
<evidence type="ECO:0000313" key="13">
    <source>
        <dbReference type="Proteomes" id="UP000237105"/>
    </source>
</evidence>
<evidence type="ECO:0000256" key="1">
    <source>
        <dbReference type="ARBA" id="ARBA00004167"/>
    </source>
</evidence>
<dbReference type="InterPro" id="IPR011009">
    <property type="entry name" value="Kinase-like_dom_sf"/>
</dbReference>
<evidence type="ECO:0000256" key="8">
    <source>
        <dbReference type="ARBA" id="ARBA00023136"/>
    </source>
</evidence>
<keyword evidence="4" id="KW-0732">Signal</keyword>
<feature type="domain" description="Protein kinase" evidence="11">
    <location>
        <begin position="56"/>
        <end position="158"/>
    </location>
</feature>
<evidence type="ECO:0000256" key="6">
    <source>
        <dbReference type="ARBA" id="ARBA00022840"/>
    </source>
</evidence>
<evidence type="ECO:0000259" key="11">
    <source>
        <dbReference type="PROSITE" id="PS50011"/>
    </source>
</evidence>
<gene>
    <name evidence="12" type="ORF">PanWU01x14_306300</name>
</gene>
<dbReference type="SUPFAM" id="SSF56112">
    <property type="entry name" value="Protein kinase-like (PK-like)"/>
    <property type="match status" value="1"/>
</dbReference>
<keyword evidence="2" id="KW-0808">Transferase</keyword>
<evidence type="ECO:0000313" key="12">
    <source>
        <dbReference type="EMBL" id="PON39239.1"/>
    </source>
</evidence>
<evidence type="ECO:0000256" key="10">
    <source>
        <dbReference type="SAM" id="Phobius"/>
    </source>
</evidence>
<organism evidence="12 13">
    <name type="scientific">Parasponia andersonii</name>
    <name type="common">Sponia andersonii</name>
    <dbReference type="NCBI Taxonomy" id="3476"/>
    <lineage>
        <taxon>Eukaryota</taxon>
        <taxon>Viridiplantae</taxon>
        <taxon>Streptophyta</taxon>
        <taxon>Embryophyta</taxon>
        <taxon>Tracheophyta</taxon>
        <taxon>Spermatophyta</taxon>
        <taxon>Magnoliopsida</taxon>
        <taxon>eudicotyledons</taxon>
        <taxon>Gunneridae</taxon>
        <taxon>Pentapetalae</taxon>
        <taxon>rosids</taxon>
        <taxon>fabids</taxon>
        <taxon>Rosales</taxon>
        <taxon>Cannabaceae</taxon>
        <taxon>Parasponia</taxon>
    </lineage>
</organism>
<keyword evidence="5 9" id="KW-0547">Nucleotide-binding</keyword>
<dbReference type="AlphaFoldDB" id="A0A2P5ARR8"/>
<protein>
    <submittedName>
        <fullName evidence="12">Tyrosine-protein kinase</fullName>
    </submittedName>
</protein>
<dbReference type="Proteomes" id="UP000237105">
    <property type="component" value="Unassembled WGS sequence"/>
</dbReference>
<dbReference type="PROSITE" id="PS50011">
    <property type="entry name" value="PROTEIN_KINASE_DOM"/>
    <property type="match status" value="1"/>
</dbReference>
<comment type="subcellular location">
    <subcellularLocation>
        <location evidence="1">Membrane</location>
        <topology evidence="1">Single-pass membrane protein</topology>
    </subcellularLocation>
</comment>
<evidence type="ECO:0000256" key="7">
    <source>
        <dbReference type="ARBA" id="ARBA00022989"/>
    </source>
</evidence>
<evidence type="ECO:0000256" key="5">
    <source>
        <dbReference type="ARBA" id="ARBA00022741"/>
    </source>
</evidence>
<dbReference type="GO" id="GO:0016020">
    <property type="term" value="C:membrane"/>
    <property type="evidence" value="ECO:0007669"/>
    <property type="project" value="UniProtKB-SubCell"/>
</dbReference>
<dbReference type="GO" id="GO:0005524">
    <property type="term" value="F:ATP binding"/>
    <property type="evidence" value="ECO:0007669"/>
    <property type="project" value="UniProtKB-UniRule"/>
</dbReference>
<dbReference type="FunFam" id="3.30.200.20:FF:000178">
    <property type="entry name" value="serine/threonine-protein kinase PBS1-like"/>
    <property type="match status" value="1"/>
</dbReference>
<dbReference type="Pfam" id="PF07714">
    <property type="entry name" value="PK_Tyr_Ser-Thr"/>
    <property type="match status" value="1"/>
</dbReference>
<keyword evidence="8 10" id="KW-0472">Membrane</keyword>
<dbReference type="PANTHER" id="PTHR47974:SF24">
    <property type="entry name" value="RECEPTOR-LIKE SERINE_THREONINE-PROTEIN KINASE"/>
    <property type="match status" value="1"/>
</dbReference>
<accession>A0A2P5ARR8</accession>
<keyword evidence="12" id="KW-0418">Kinase</keyword>
<dbReference type="InterPro" id="IPR000719">
    <property type="entry name" value="Prot_kinase_dom"/>
</dbReference>
<keyword evidence="7 10" id="KW-1133">Transmembrane helix</keyword>
<name>A0A2P5ARR8_PARAD</name>
<evidence type="ECO:0000256" key="4">
    <source>
        <dbReference type="ARBA" id="ARBA00022729"/>
    </source>
</evidence>
<keyword evidence="3 10" id="KW-0812">Transmembrane</keyword>
<evidence type="ECO:0000256" key="2">
    <source>
        <dbReference type="ARBA" id="ARBA00022679"/>
    </source>
</evidence>
<dbReference type="Gene3D" id="3.30.200.20">
    <property type="entry name" value="Phosphorylase Kinase, domain 1"/>
    <property type="match status" value="1"/>
</dbReference>
<evidence type="ECO:0000256" key="9">
    <source>
        <dbReference type="PROSITE-ProRule" id="PRU10141"/>
    </source>
</evidence>
<sequence length="158" mass="17505">MISASTAGGLIVNILMILVSLVMLRKSGLEKNENHLKQVPGLLLRFSYEDLELATGNFKEILGCGGFGCVFKGVLEDGTIIAVKRLDRLSQGMRDFLAEVETIGSLHHFNLVRLMSNGSLDKWIFNRGGEARSLDWRTRKSIILDIAKGLAYLHGDCR</sequence>
<feature type="binding site" evidence="9">
    <location>
        <position position="84"/>
    </location>
    <ligand>
        <name>ATP</name>
        <dbReference type="ChEBI" id="CHEBI:30616"/>
    </ligand>
</feature>
<dbReference type="PANTHER" id="PTHR47974">
    <property type="entry name" value="OS07G0415500 PROTEIN"/>
    <property type="match status" value="1"/>
</dbReference>
<dbReference type="OrthoDB" id="1915649at2759"/>
<keyword evidence="6 9" id="KW-0067">ATP-binding</keyword>
<dbReference type="InterPro" id="IPR017441">
    <property type="entry name" value="Protein_kinase_ATP_BS"/>
</dbReference>
<evidence type="ECO:0000256" key="3">
    <source>
        <dbReference type="ARBA" id="ARBA00022692"/>
    </source>
</evidence>
<comment type="caution">
    <text evidence="12">The sequence shown here is derived from an EMBL/GenBank/DDBJ whole genome shotgun (WGS) entry which is preliminary data.</text>
</comment>
<dbReference type="GO" id="GO:0004672">
    <property type="term" value="F:protein kinase activity"/>
    <property type="evidence" value="ECO:0007669"/>
    <property type="project" value="InterPro"/>
</dbReference>
<dbReference type="InterPro" id="IPR001245">
    <property type="entry name" value="Ser-Thr/Tyr_kinase_cat_dom"/>
</dbReference>
<keyword evidence="13" id="KW-1185">Reference proteome</keyword>
<dbReference type="PROSITE" id="PS00107">
    <property type="entry name" value="PROTEIN_KINASE_ATP"/>
    <property type="match status" value="1"/>
</dbReference>
<reference evidence="13" key="1">
    <citation type="submission" date="2016-06" db="EMBL/GenBank/DDBJ databases">
        <title>Parallel loss of symbiosis genes in relatives of nitrogen-fixing non-legume Parasponia.</title>
        <authorList>
            <person name="Van Velzen R."/>
            <person name="Holmer R."/>
            <person name="Bu F."/>
            <person name="Rutten L."/>
            <person name="Van Zeijl A."/>
            <person name="Liu W."/>
            <person name="Santuari L."/>
            <person name="Cao Q."/>
            <person name="Sharma T."/>
            <person name="Shen D."/>
            <person name="Roswanjaya Y."/>
            <person name="Wardhani T."/>
            <person name="Kalhor M.S."/>
            <person name="Jansen J."/>
            <person name="Van den Hoogen J."/>
            <person name="Gungor B."/>
            <person name="Hartog M."/>
            <person name="Hontelez J."/>
            <person name="Verver J."/>
            <person name="Yang W.-C."/>
            <person name="Schijlen E."/>
            <person name="Repin R."/>
            <person name="Schilthuizen M."/>
            <person name="Schranz E."/>
            <person name="Heidstra R."/>
            <person name="Miyata K."/>
            <person name="Fedorova E."/>
            <person name="Kohlen W."/>
            <person name="Bisseling T."/>
            <person name="Smit S."/>
            <person name="Geurts R."/>
        </authorList>
    </citation>
    <scope>NUCLEOTIDE SEQUENCE [LARGE SCALE GENOMIC DNA]</scope>
    <source>
        <strain evidence="13">cv. WU1-14</strain>
    </source>
</reference>
<feature type="transmembrane region" description="Helical" evidence="10">
    <location>
        <begin position="6"/>
        <end position="24"/>
    </location>
</feature>